<comment type="caution">
    <text evidence="10">The sequence shown here is derived from an EMBL/GenBank/DDBJ whole genome shotgun (WGS) entry which is preliminary data.</text>
</comment>
<dbReference type="NCBIfam" id="TIGR02227">
    <property type="entry name" value="sigpep_I_bact"/>
    <property type="match status" value="1"/>
</dbReference>
<comment type="catalytic activity">
    <reaction evidence="1 7">
        <text>Cleavage of hydrophobic, N-terminal signal or leader sequences from secreted and periplasmic proteins.</text>
        <dbReference type="EC" id="3.4.21.89"/>
    </reaction>
</comment>
<dbReference type="InterPro" id="IPR019533">
    <property type="entry name" value="Peptidase_S26"/>
</dbReference>
<dbReference type="Proteomes" id="UP000321234">
    <property type="component" value="Unassembled WGS sequence"/>
</dbReference>
<feature type="region of interest" description="Disordered" evidence="8">
    <location>
        <begin position="165"/>
        <end position="187"/>
    </location>
</feature>
<evidence type="ECO:0000256" key="8">
    <source>
        <dbReference type="SAM" id="MobiDB-lite"/>
    </source>
</evidence>
<comment type="subcellular location">
    <subcellularLocation>
        <location evidence="2">Cell membrane</location>
        <topology evidence="2">Single-pass type II membrane protein</topology>
    </subcellularLocation>
    <subcellularLocation>
        <location evidence="7">Membrane</location>
        <topology evidence="7">Single-pass type II membrane protein</topology>
    </subcellularLocation>
</comment>
<proteinExistence type="inferred from homology"/>
<sequence>MRRLVTAVKEGFVVVASALALALLVKTLLLQAFSIPSESMEAALVEGDRILVSKLTPEVVHVQRGDVVVFADPGGWLDDEPAPERGPVSGAAAQALTFVGLLPQGSGHLVKRVIGLPGDTVACCDQLGRTTVNGAPLDEDFLAPGAVPSEFPFSVTVPAGSLWVEGDNRQHSKDSRRHQDAPGGGVVPVDDVVGRAVVIAWPLDRATWLSRHSEAFAGVPQPPASAP</sequence>
<dbReference type="PANTHER" id="PTHR43390:SF1">
    <property type="entry name" value="CHLOROPLAST PROCESSING PEPTIDASE"/>
    <property type="match status" value="1"/>
</dbReference>
<evidence type="ECO:0000256" key="1">
    <source>
        <dbReference type="ARBA" id="ARBA00000677"/>
    </source>
</evidence>
<dbReference type="GO" id="GO:0006465">
    <property type="term" value="P:signal peptide processing"/>
    <property type="evidence" value="ECO:0007669"/>
    <property type="project" value="InterPro"/>
</dbReference>
<evidence type="ECO:0000256" key="4">
    <source>
        <dbReference type="ARBA" id="ARBA00013208"/>
    </source>
</evidence>
<dbReference type="GO" id="GO:0005886">
    <property type="term" value="C:plasma membrane"/>
    <property type="evidence" value="ECO:0007669"/>
    <property type="project" value="UniProtKB-SubCell"/>
</dbReference>
<name>A0A5C8Z0M9_9ACTN</name>
<dbReference type="GO" id="GO:0009003">
    <property type="term" value="F:signal peptidase activity"/>
    <property type="evidence" value="ECO:0007669"/>
    <property type="project" value="UniProtKB-EC"/>
</dbReference>
<dbReference type="CDD" id="cd06530">
    <property type="entry name" value="S26_SPase_I"/>
    <property type="match status" value="1"/>
</dbReference>
<dbReference type="EMBL" id="VKAC01000019">
    <property type="protein sequence ID" value="TXR51692.1"/>
    <property type="molecule type" value="Genomic_DNA"/>
</dbReference>
<dbReference type="InterPro" id="IPR000223">
    <property type="entry name" value="Pept_S26A_signal_pept_1"/>
</dbReference>
<gene>
    <name evidence="10" type="primary">lepB</name>
    <name evidence="10" type="ORF">FMM08_21725</name>
</gene>
<feature type="compositionally biased region" description="Basic and acidic residues" evidence="8">
    <location>
        <begin position="166"/>
        <end position="180"/>
    </location>
</feature>
<dbReference type="Gene3D" id="2.10.109.10">
    <property type="entry name" value="Umud Fragment, subunit A"/>
    <property type="match status" value="1"/>
</dbReference>
<evidence type="ECO:0000259" key="9">
    <source>
        <dbReference type="Pfam" id="PF10502"/>
    </source>
</evidence>
<evidence type="ECO:0000256" key="2">
    <source>
        <dbReference type="ARBA" id="ARBA00004401"/>
    </source>
</evidence>
<evidence type="ECO:0000256" key="5">
    <source>
        <dbReference type="ARBA" id="ARBA00022801"/>
    </source>
</evidence>
<feature type="active site" evidence="6">
    <location>
        <position position="111"/>
    </location>
</feature>
<dbReference type="InterPro" id="IPR036286">
    <property type="entry name" value="LexA/Signal_pep-like_sf"/>
</dbReference>
<evidence type="ECO:0000256" key="3">
    <source>
        <dbReference type="ARBA" id="ARBA00009370"/>
    </source>
</evidence>
<dbReference type="OrthoDB" id="9815782at2"/>
<dbReference type="PROSITE" id="PS00761">
    <property type="entry name" value="SPASE_I_3"/>
    <property type="match status" value="1"/>
</dbReference>
<keyword evidence="5 7" id="KW-0378">Hydrolase</keyword>
<evidence type="ECO:0000313" key="11">
    <source>
        <dbReference type="Proteomes" id="UP000321234"/>
    </source>
</evidence>
<feature type="active site" evidence="6">
    <location>
        <position position="39"/>
    </location>
</feature>
<dbReference type="PANTHER" id="PTHR43390">
    <property type="entry name" value="SIGNAL PEPTIDASE I"/>
    <property type="match status" value="1"/>
</dbReference>
<reference evidence="10 11" key="1">
    <citation type="submission" date="2019-07" db="EMBL/GenBank/DDBJ databases">
        <title>Quadrisphaera sp. strain DD2A genome sequencing and assembly.</title>
        <authorList>
            <person name="Kim I."/>
        </authorList>
    </citation>
    <scope>NUCLEOTIDE SEQUENCE [LARGE SCALE GENOMIC DNA]</scope>
    <source>
        <strain evidence="10 11">DD2A</strain>
    </source>
</reference>
<evidence type="ECO:0000256" key="6">
    <source>
        <dbReference type="PIRSR" id="PIRSR600223-1"/>
    </source>
</evidence>
<dbReference type="PRINTS" id="PR00727">
    <property type="entry name" value="LEADERPTASE"/>
</dbReference>
<comment type="similarity">
    <text evidence="3 7">Belongs to the peptidase S26 family.</text>
</comment>
<accession>A0A5C8Z0M9</accession>
<organism evidence="10 11">
    <name type="scientific">Quadrisphaera setariae</name>
    <dbReference type="NCBI Taxonomy" id="2593304"/>
    <lineage>
        <taxon>Bacteria</taxon>
        <taxon>Bacillati</taxon>
        <taxon>Actinomycetota</taxon>
        <taxon>Actinomycetes</taxon>
        <taxon>Kineosporiales</taxon>
        <taxon>Kineosporiaceae</taxon>
        <taxon>Quadrisphaera</taxon>
    </lineage>
</organism>
<dbReference type="EC" id="3.4.21.89" evidence="4 7"/>
<feature type="domain" description="Peptidase S26" evidence="9">
    <location>
        <begin position="12"/>
        <end position="201"/>
    </location>
</feature>
<dbReference type="AlphaFoldDB" id="A0A5C8Z0M9"/>
<keyword evidence="11" id="KW-1185">Reference proteome</keyword>
<evidence type="ECO:0000256" key="7">
    <source>
        <dbReference type="RuleBase" id="RU362042"/>
    </source>
</evidence>
<dbReference type="SUPFAM" id="SSF51306">
    <property type="entry name" value="LexA/Signal peptidase"/>
    <property type="match status" value="1"/>
</dbReference>
<evidence type="ECO:0000313" key="10">
    <source>
        <dbReference type="EMBL" id="TXR51692.1"/>
    </source>
</evidence>
<keyword evidence="7" id="KW-0645">Protease</keyword>
<dbReference type="GO" id="GO:0004252">
    <property type="term" value="F:serine-type endopeptidase activity"/>
    <property type="evidence" value="ECO:0007669"/>
    <property type="project" value="InterPro"/>
</dbReference>
<dbReference type="Pfam" id="PF10502">
    <property type="entry name" value="Peptidase_S26"/>
    <property type="match status" value="1"/>
</dbReference>
<dbReference type="InterPro" id="IPR019758">
    <property type="entry name" value="Pept_S26A_signal_pept_1_CS"/>
</dbReference>
<protein>
    <recommendedName>
        <fullName evidence="4 7">Signal peptidase I</fullName>
        <ecNumber evidence="4 7">3.4.21.89</ecNumber>
    </recommendedName>
</protein>